<accession>A0ABZ2U531</accession>
<keyword evidence="3" id="KW-0804">Transcription</keyword>
<feature type="domain" description="HTH tetR-type" evidence="5">
    <location>
        <begin position="6"/>
        <end position="66"/>
    </location>
</feature>
<dbReference type="EMBL" id="CP136137">
    <property type="protein sequence ID" value="WYY08708.1"/>
    <property type="molecule type" value="Genomic_DNA"/>
</dbReference>
<dbReference type="SUPFAM" id="SSF46689">
    <property type="entry name" value="Homeodomain-like"/>
    <property type="match status" value="1"/>
</dbReference>
<evidence type="ECO:0000256" key="4">
    <source>
        <dbReference type="PROSITE-ProRule" id="PRU00335"/>
    </source>
</evidence>
<dbReference type="SUPFAM" id="SSF48498">
    <property type="entry name" value="Tetracyclin repressor-like, C-terminal domain"/>
    <property type="match status" value="1"/>
</dbReference>
<keyword evidence="2 4" id="KW-0238">DNA-binding</keyword>
<dbReference type="PANTHER" id="PTHR30055">
    <property type="entry name" value="HTH-TYPE TRANSCRIPTIONAL REGULATOR RUTR"/>
    <property type="match status" value="1"/>
</dbReference>
<evidence type="ECO:0000259" key="5">
    <source>
        <dbReference type="PROSITE" id="PS50977"/>
    </source>
</evidence>
<reference evidence="6 7" key="1">
    <citation type="journal article" date="2023" name="Virus Evol.">
        <title>Computational host range prediction-The good, the bad, and the ugly.</title>
        <authorList>
            <person name="Howell A.A."/>
            <person name="Versoza C.J."/>
            <person name="Pfeifer S.P."/>
        </authorList>
    </citation>
    <scope>NUCLEOTIDE SEQUENCE [LARGE SCALE GENOMIC DNA]</scope>
    <source>
        <strain evidence="6 7">1610/1b</strain>
    </source>
</reference>
<evidence type="ECO:0000256" key="2">
    <source>
        <dbReference type="ARBA" id="ARBA00023125"/>
    </source>
</evidence>
<dbReference type="InterPro" id="IPR036271">
    <property type="entry name" value="Tet_transcr_reg_TetR-rel_C_sf"/>
</dbReference>
<protein>
    <submittedName>
        <fullName evidence="6">Helix-turn-helix domain-containing protein</fullName>
    </submittedName>
</protein>
<evidence type="ECO:0000256" key="3">
    <source>
        <dbReference type="ARBA" id="ARBA00023163"/>
    </source>
</evidence>
<evidence type="ECO:0000256" key="1">
    <source>
        <dbReference type="ARBA" id="ARBA00023015"/>
    </source>
</evidence>
<evidence type="ECO:0000313" key="7">
    <source>
        <dbReference type="Proteomes" id="UP001479933"/>
    </source>
</evidence>
<dbReference type="RefSeq" id="WP_066170770.1">
    <property type="nucleotide sequence ID" value="NZ_CP136137.1"/>
</dbReference>
<organism evidence="6 7">
    <name type="scientific">Gordonia hydrophobica</name>
    <dbReference type="NCBI Taxonomy" id="40516"/>
    <lineage>
        <taxon>Bacteria</taxon>
        <taxon>Bacillati</taxon>
        <taxon>Actinomycetota</taxon>
        <taxon>Actinomycetes</taxon>
        <taxon>Mycobacteriales</taxon>
        <taxon>Gordoniaceae</taxon>
        <taxon>Gordonia</taxon>
    </lineage>
</organism>
<name>A0ABZ2U531_9ACTN</name>
<keyword evidence="7" id="KW-1185">Reference proteome</keyword>
<dbReference type="Pfam" id="PF00440">
    <property type="entry name" value="TetR_N"/>
    <property type="match status" value="1"/>
</dbReference>
<gene>
    <name evidence="6" type="ORF">RVF87_06525</name>
</gene>
<dbReference type="PANTHER" id="PTHR30055:SF234">
    <property type="entry name" value="HTH-TYPE TRANSCRIPTIONAL REGULATOR BETI"/>
    <property type="match status" value="1"/>
</dbReference>
<sequence>MPPSRHASDAKIAAATLELLRTKGPSAVTVEGVAAHSGVARTTVYRRYADRAAMLTDVLQRLAAENAVDEHDCSGEGRLRWVVERASAMILDGIGFGGFAALLTDADPAFTDAFRTVLQTHRRLLADELRAGVADGVLTLRGDIETLVDSIVGALLAEYGRTGAIADDWSDRLVALHSDVLAERP</sequence>
<dbReference type="InterPro" id="IPR050109">
    <property type="entry name" value="HTH-type_TetR-like_transc_reg"/>
</dbReference>
<dbReference type="Proteomes" id="UP001479933">
    <property type="component" value="Chromosome"/>
</dbReference>
<dbReference type="Gene3D" id="1.10.357.10">
    <property type="entry name" value="Tetracycline Repressor, domain 2"/>
    <property type="match status" value="1"/>
</dbReference>
<feature type="DNA-binding region" description="H-T-H motif" evidence="4">
    <location>
        <begin position="29"/>
        <end position="48"/>
    </location>
</feature>
<dbReference type="InterPro" id="IPR001647">
    <property type="entry name" value="HTH_TetR"/>
</dbReference>
<proteinExistence type="predicted"/>
<evidence type="ECO:0000313" key="6">
    <source>
        <dbReference type="EMBL" id="WYY08708.1"/>
    </source>
</evidence>
<keyword evidence="1" id="KW-0805">Transcription regulation</keyword>
<dbReference type="Gene3D" id="1.10.10.60">
    <property type="entry name" value="Homeodomain-like"/>
    <property type="match status" value="1"/>
</dbReference>
<dbReference type="InterPro" id="IPR009057">
    <property type="entry name" value="Homeodomain-like_sf"/>
</dbReference>
<dbReference type="PROSITE" id="PS50977">
    <property type="entry name" value="HTH_TETR_2"/>
    <property type="match status" value="1"/>
</dbReference>